<keyword evidence="1" id="KW-0238">DNA-binding</keyword>
<dbReference type="EMBL" id="DWYC01000046">
    <property type="protein sequence ID" value="HJB56764.1"/>
    <property type="molecule type" value="Genomic_DNA"/>
</dbReference>
<dbReference type="SMART" id="SM00530">
    <property type="entry name" value="HTH_XRE"/>
    <property type="match status" value="1"/>
</dbReference>
<name>A0A9D2MAR1_9FIRM</name>
<dbReference type="SUPFAM" id="SSF47413">
    <property type="entry name" value="lambda repressor-like DNA-binding domains"/>
    <property type="match status" value="1"/>
</dbReference>
<dbReference type="InterPro" id="IPR036073">
    <property type="entry name" value="Desulfoferrodoxin_Fe-bd_dom_sf"/>
</dbReference>
<dbReference type="Proteomes" id="UP000824208">
    <property type="component" value="Unassembled WGS sequence"/>
</dbReference>
<sequence length="194" mass="21624">MDCEKIGALIRAARRERGMTQRALAEALHISDRTVSKWERGAGCPDVSLLTALSDRLGVDLARMLAGDASPNREKGDSMRRMQFFACPICGNVVTATGEAAVSCCGRKLEALTPQKAEGAHRLQVETVEDEWFLTTGHPMEKGHFLSFVAWVTGDRAVLVRTYPEWELQVRIPRRGHGTLLHYCTEHGLFYQLL</sequence>
<comment type="caution">
    <text evidence="3">The sequence shown here is derived from an EMBL/GenBank/DDBJ whole genome shotgun (WGS) entry which is preliminary data.</text>
</comment>
<dbReference type="AlphaFoldDB" id="A0A9D2MAR1"/>
<gene>
    <name evidence="3" type="ORF">H9714_04340</name>
</gene>
<reference evidence="3" key="1">
    <citation type="journal article" date="2021" name="PeerJ">
        <title>Extensive microbial diversity within the chicken gut microbiome revealed by metagenomics and culture.</title>
        <authorList>
            <person name="Gilroy R."/>
            <person name="Ravi A."/>
            <person name="Getino M."/>
            <person name="Pursley I."/>
            <person name="Horton D.L."/>
            <person name="Alikhan N.F."/>
            <person name="Baker D."/>
            <person name="Gharbi K."/>
            <person name="Hall N."/>
            <person name="Watson M."/>
            <person name="Adriaenssens E.M."/>
            <person name="Foster-Nyarko E."/>
            <person name="Jarju S."/>
            <person name="Secka A."/>
            <person name="Antonio M."/>
            <person name="Oren A."/>
            <person name="Chaudhuri R.R."/>
            <person name="La Ragione R."/>
            <person name="Hildebrand F."/>
            <person name="Pallen M.J."/>
        </authorList>
    </citation>
    <scope>NUCLEOTIDE SEQUENCE</scope>
    <source>
        <strain evidence="3">CHK189-11263</strain>
    </source>
</reference>
<evidence type="ECO:0000313" key="4">
    <source>
        <dbReference type="Proteomes" id="UP000824208"/>
    </source>
</evidence>
<evidence type="ECO:0000259" key="2">
    <source>
        <dbReference type="PROSITE" id="PS50943"/>
    </source>
</evidence>
<dbReference type="PANTHER" id="PTHR46558:SF4">
    <property type="entry name" value="DNA-BIDING PHAGE PROTEIN"/>
    <property type="match status" value="1"/>
</dbReference>
<reference evidence="3" key="2">
    <citation type="submission" date="2021-04" db="EMBL/GenBank/DDBJ databases">
        <authorList>
            <person name="Gilroy R."/>
        </authorList>
    </citation>
    <scope>NUCLEOTIDE SEQUENCE</scope>
    <source>
        <strain evidence="3">CHK189-11263</strain>
    </source>
</reference>
<dbReference type="PROSITE" id="PS50943">
    <property type="entry name" value="HTH_CROC1"/>
    <property type="match status" value="1"/>
</dbReference>
<dbReference type="GO" id="GO:0005506">
    <property type="term" value="F:iron ion binding"/>
    <property type="evidence" value="ECO:0007669"/>
    <property type="project" value="InterPro"/>
</dbReference>
<dbReference type="InterPro" id="IPR010982">
    <property type="entry name" value="Lambda_DNA-bd_dom_sf"/>
</dbReference>
<evidence type="ECO:0000313" key="3">
    <source>
        <dbReference type="EMBL" id="HJB56764.1"/>
    </source>
</evidence>
<accession>A0A9D2MAR1</accession>
<protein>
    <submittedName>
        <fullName evidence="3">Helix-turn-helix domain-containing protein</fullName>
    </submittedName>
</protein>
<proteinExistence type="predicted"/>
<dbReference type="InterPro" id="IPR001387">
    <property type="entry name" value="Cro/C1-type_HTH"/>
</dbReference>
<dbReference type="Gene3D" id="1.10.260.40">
    <property type="entry name" value="lambda repressor-like DNA-binding domains"/>
    <property type="match status" value="1"/>
</dbReference>
<organism evidence="3 4">
    <name type="scientific">Candidatus Flavonifractor intestinipullorum</name>
    <dbReference type="NCBI Taxonomy" id="2838587"/>
    <lineage>
        <taxon>Bacteria</taxon>
        <taxon>Bacillati</taxon>
        <taxon>Bacillota</taxon>
        <taxon>Clostridia</taxon>
        <taxon>Eubacteriales</taxon>
        <taxon>Oscillospiraceae</taxon>
        <taxon>Flavonifractor</taxon>
    </lineage>
</organism>
<dbReference type="Gene3D" id="2.60.40.730">
    <property type="entry name" value="SOR catalytic domain"/>
    <property type="match status" value="1"/>
</dbReference>
<dbReference type="Pfam" id="PF01381">
    <property type="entry name" value="HTH_3"/>
    <property type="match status" value="1"/>
</dbReference>
<dbReference type="PANTHER" id="PTHR46558">
    <property type="entry name" value="TRACRIPTIONAL REGULATORY PROTEIN-RELATED-RELATED"/>
    <property type="match status" value="1"/>
</dbReference>
<dbReference type="SUPFAM" id="SSF49367">
    <property type="entry name" value="Superoxide reductase-like"/>
    <property type="match status" value="1"/>
</dbReference>
<evidence type="ECO:0000256" key="1">
    <source>
        <dbReference type="ARBA" id="ARBA00023125"/>
    </source>
</evidence>
<dbReference type="CDD" id="cd00093">
    <property type="entry name" value="HTH_XRE"/>
    <property type="match status" value="1"/>
</dbReference>
<feature type="domain" description="HTH cro/C1-type" evidence="2">
    <location>
        <begin position="10"/>
        <end position="64"/>
    </location>
</feature>
<dbReference type="GO" id="GO:0003677">
    <property type="term" value="F:DNA binding"/>
    <property type="evidence" value="ECO:0007669"/>
    <property type="project" value="UniProtKB-KW"/>
</dbReference>
<dbReference type="GO" id="GO:0016491">
    <property type="term" value="F:oxidoreductase activity"/>
    <property type="evidence" value="ECO:0007669"/>
    <property type="project" value="InterPro"/>
</dbReference>
<dbReference type="SUPFAM" id="SSF57802">
    <property type="entry name" value="Rubredoxin-like"/>
    <property type="match status" value="1"/>
</dbReference>